<dbReference type="Pfam" id="PF09220">
    <property type="entry name" value="LA-virus_coat"/>
    <property type="match status" value="1"/>
</dbReference>
<keyword evidence="3" id="KW-0167">Capsid protein</keyword>
<keyword evidence="3" id="KW-0946">Virion</keyword>
<sequence length="704" mass="79374">MNDLALHDMIMKIVPENDLTRARVNRMINIYLENSYYDNATALIARMMQDMWIIKLAALNNVYREKLVIHVSMLANCKTINSYISVLMASLSKGPAATGFSERDADFEKWATLLHDWVEELEDKRYSVDKDGRKTETVAYRRAEYTIEYNVWKMYSYDDGHSTSGNHFGDALDFVNNRFKVPANIGVIPENQRMRLQYADPWSSMSDKEIDNRSTAAGHINCDNLTSRQVAMLNAYLDGHKRNTPFLVDQDLEFGNKDGDYIAYNAEKIPSGTTHYTAADVASLINILVANHRWYEDARSAYHALMFWIAQPSTDTVESHWWVTSKRTLVLPELGLSRAMFPMFTVGDGVQITKQALEDASAITAGGHSAIFNSLAMNATWFWGEYMAVYNHKSMAAIYGRYNDNIDTKFSSQTRALSLVSALTGMVVPTPCFQNVYTHLTGGLNMQRRRVVKFGNIDSTMFEKYRYQRNGNDITLNAVVPPGAMGVVLGMNGTLMANTPLASIFSVEAPHKDVSFNGDVHHRYSFMNLWAAGVVARWQGFDLAYNMHGSKSSYVMFAANDVSLALPPAFESNEDDAGWYTVRDVVRRRKVFGSDLLSGWNVRKVFTWVRGPVEPLEKCDRYALATQVNDRVSHFGVSLLVADDVKIHYVSALISKYDTEQGDFHETRQRTAVPLPTNAGPLEQELLTDEPLEQETALQGEAGE</sequence>
<accession>A0A6G9EN29</accession>
<dbReference type="GO" id="GO:0019028">
    <property type="term" value="C:viral capsid"/>
    <property type="evidence" value="ECO:0007669"/>
    <property type="project" value="UniProtKB-KW"/>
</dbReference>
<dbReference type="EMBL" id="MN628292">
    <property type="protein sequence ID" value="QIP68083.1"/>
    <property type="molecule type" value="Genomic_RNA"/>
</dbReference>
<feature type="domain" description="Major coat protein L-A virus" evidence="2">
    <location>
        <begin position="286"/>
        <end position="439"/>
    </location>
</feature>
<dbReference type="InterPro" id="IPR015302">
    <property type="entry name" value="Major_coat_LA-virus"/>
</dbReference>
<evidence type="ECO:0000313" key="3">
    <source>
        <dbReference type="EMBL" id="QIP68083.1"/>
    </source>
</evidence>
<protein>
    <submittedName>
        <fullName evidence="3">Coat protein</fullName>
    </submittedName>
</protein>
<proteinExistence type="predicted"/>
<dbReference type="InterPro" id="IPR036332">
    <property type="entry name" value="Major_coat_LA-virus_sf"/>
</dbReference>
<feature type="region of interest" description="Disordered" evidence="1">
    <location>
        <begin position="665"/>
        <end position="704"/>
    </location>
</feature>
<dbReference type="SUPFAM" id="SSF82856">
    <property type="entry name" value="L-A virus major coat protein"/>
    <property type="match status" value="1"/>
</dbReference>
<dbReference type="Gene3D" id="3.90.1840.10">
    <property type="entry name" value="Major capsid protein"/>
    <property type="match status" value="1"/>
</dbReference>
<evidence type="ECO:0000256" key="1">
    <source>
        <dbReference type="SAM" id="MobiDB-lite"/>
    </source>
</evidence>
<reference evidence="3" key="1">
    <citation type="submission" date="2019-10" db="EMBL/GenBank/DDBJ databases">
        <title>The virome associated to Eryshiphales from vegetable crops in Italy.</title>
        <authorList>
            <person name="Chiapello M."/>
            <person name="Turina M."/>
        </authorList>
    </citation>
    <scope>NUCLEOTIDE SEQUENCE</scope>
    <source>
        <strain evidence="3">PM-A_Contig13</strain>
    </source>
</reference>
<name>A0A6G9EN29_9VIRU</name>
<evidence type="ECO:0000259" key="2">
    <source>
        <dbReference type="Pfam" id="PF09220"/>
    </source>
</evidence>
<organism evidence="3">
    <name type="scientific">Erysiphales associated totivirus 21</name>
    <dbReference type="NCBI Taxonomy" id="2719851"/>
    <lineage>
        <taxon>Viruses</taxon>
        <taxon>Riboviria</taxon>
        <taxon>Orthornavirae</taxon>
        <taxon>Duplornaviricota</taxon>
        <taxon>Chrymotiviricetes</taxon>
        <taxon>Ghabrivirales</taxon>
        <taxon>Alphatotivirineae</taxon>
        <taxon>Orthototiviridae</taxon>
        <taxon>Totivirus</taxon>
    </lineage>
</organism>